<dbReference type="InterPro" id="IPR025645">
    <property type="entry name" value="DUF4349"/>
</dbReference>
<evidence type="ECO:0000313" key="6">
    <source>
        <dbReference type="EMBL" id="RSM74367.1"/>
    </source>
</evidence>
<comment type="caution">
    <text evidence="6">The sequence shown here is derived from an EMBL/GenBank/DDBJ whole genome shotgun (WGS) entry which is preliminary data.</text>
</comment>
<dbReference type="PROSITE" id="PS51257">
    <property type="entry name" value="PROKAR_LIPOPROTEIN"/>
    <property type="match status" value="1"/>
</dbReference>
<evidence type="ECO:0000256" key="3">
    <source>
        <dbReference type="SAM" id="Phobius"/>
    </source>
</evidence>
<organism evidence="6 7">
    <name type="scientific">Kibdelosporangium aridum</name>
    <dbReference type="NCBI Taxonomy" id="2030"/>
    <lineage>
        <taxon>Bacteria</taxon>
        <taxon>Bacillati</taxon>
        <taxon>Actinomycetota</taxon>
        <taxon>Actinomycetes</taxon>
        <taxon>Pseudonocardiales</taxon>
        <taxon>Pseudonocardiaceae</taxon>
        <taxon>Kibdelosporangium</taxon>
    </lineage>
</organism>
<keyword evidence="3" id="KW-0472">Membrane</keyword>
<feature type="compositionally biased region" description="Low complexity" evidence="2">
    <location>
        <begin position="55"/>
        <end position="64"/>
    </location>
</feature>
<sequence length="295" mass="31139">MSRRKSGLYISIAGAALLLGLTACSSSGGDMTSAGGQAAAPMPAKPNSASGGGAAKEAPAQNAQPPAPVQDRMLVQTARIEMTVKAIFDAVSGARAIATTNGGFTGQEESRNDKASITLRIPSDKFDAALRQLADLGAIKFQHKQAEDVTEQVVDLESRLRTQRESVARMQALLAKASSVSEIAQIESELTRRQSDLESLQGRRDTLGGKVALSTVTVQMTQESAPPPPVEAATAGGFFDGLSEGWGAFGEFFTVTTRVLGAMLPFLVALGIPAGLWFYFRRKRRKAARPVTESV</sequence>
<keyword evidence="3" id="KW-1133">Transmembrane helix</keyword>
<feature type="region of interest" description="Disordered" evidence="2">
    <location>
        <begin position="30"/>
        <end position="68"/>
    </location>
</feature>
<evidence type="ECO:0000256" key="2">
    <source>
        <dbReference type="SAM" id="MobiDB-lite"/>
    </source>
</evidence>
<dbReference type="Proteomes" id="UP000287547">
    <property type="component" value="Unassembled WGS sequence"/>
</dbReference>
<dbReference type="AlphaFoldDB" id="A0A428YWJ8"/>
<keyword evidence="3" id="KW-0812">Transmembrane</keyword>
<protein>
    <submittedName>
        <fullName evidence="6">DUF4349 domain-containing protein</fullName>
    </submittedName>
</protein>
<proteinExistence type="predicted"/>
<name>A0A428YWJ8_KIBAR</name>
<reference evidence="6 7" key="1">
    <citation type="submission" date="2018-05" db="EMBL/GenBank/DDBJ databases">
        <title>Evolution of GPA BGCs.</title>
        <authorList>
            <person name="Waglechner N."/>
            <person name="Wright G.D."/>
        </authorList>
    </citation>
    <scope>NUCLEOTIDE SEQUENCE [LARGE SCALE GENOMIC DNA]</scope>
    <source>
        <strain evidence="6 7">A82846</strain>
    </source>
</reference>
<evidence type="ECO:0000256" key="1">
    <source>
        <dbReference type="SAM" id="Coils"/>
    </source>
</evidence>
<feature type="transmembrane region" description="Helical" evidence="3">
    <location>
        <begin position="259"/>
        <end position="280"/>
    </location>
</feature>
<evidence type="ECO:0000259" key="5">
    <source>
        <dbReference type="Pfam" id="PF14257"/>
    </source>
</evidence>
<feature type="coiled-coil region" evidence="1">
    <location>
        <begin position="139"/>
        <end position="203"/>
    </location>
</feature>
<accession>A0A428YWJ8</accession>
<dbReference type="Pfam" id="PF14257">
    <property type="entry name" value="DUF4349"/>
    <property type="match status" value="1"/>
</dbReference>
<keyword evidence="1" id="KW-0175">Coiled coil</keyword>
<feature type="domain" description="DUF4349" evidence="5">
    <location>
        <begin position="72"/>
        <end position="277"/>
    </location>
</feature>
<dbReference type="RefSeq" id="WP_037265466.1">
    <property type="nucleotide sequence ID" value="NZ_QHKI01000052.1"/>
</dbReference>
<keyword evidence="4" id="KW-0732">Signal</keyword>
<dbReference type="OrthoDB" id="186919at2"/>
<dbReference type="EMBL" id="QHKI01000052">
    <property type="protein sequence ID" value="RSM74367.1"/>
    <property type="molecule type" value="Genomic_DNA"/>
</dbReference>
<gene>
    <name evidence="6" type="ORF">DMH04_40200</name>
</gene>
<feature type="signal peptide" evidence="4">
    <location>
        <begin position="1"/>
        <end position="28"/>
    </location>
</feature>
<evidence type="ECO:0000256" key="4">
    <source>
        <dbReference type="SAM" id="SignalP"/>
    </source>
</evidence>
<feature type="chain" id="PRO_5039187017" evidence="4">
    <location>
        <begin position="29"/>
        <end position="295"/>
    </location>
</feature>
<evidence type="ECO:0000313" key="7">
    <source>
        <dbReference type="Proteomes" id="UP000287547"/>
    </source>
</evidence>